<keyword evidence="2" id="KW-1185">Reference proteome</keyword>
<name>D8IW87_HERSS</name>
<dbReference type="HOGENOM" id="CLU_2649509_0_0_4"/>
<dbReference type="KEGG" id="hse:Hsero_0359"/>
<evidence type="ECO:0000313" key="1">
    <source>
        <dbReference type="EMBL" id="ADJ61885.1"/>
    </source>
</evidence>
<organism evidence="1 2">
    <name type="scientific">Herbaspirillum seropedicae (strain SmR1)</name>
    <dbReference type="NCBI Taxonomy" id="757424"/>
    <lineage>
        <taxon>Bacteria</taxon>
        <taxon>Pseudomonadati</taxon>
        <taxon>Pseudomonadota</taxon>
        <taxon>Betaproteobacteria</taxon>
        <taxon>Burkholderiales</taxon>
        <taxon>Oxalobacteraceae</taxon>
        <taxon>Herbaspirillum</taxon>
    </lineage>
</organism>
<reference evidence="1 2" key="1">
    <citation type="submission" date="2010-04" db="EMBL/GenBank/DDBJ databases">
        <title>The genome of Herbaspirillum seropedicae SmR1, an endophytic, nitrogen-fixing, plant-growth promoting beta-Proteobacteria.</title>
        <authorList>
            <person name="Pedrosa F.O."/>
            <person name="Monteiro R.A."/>
            <person name="Wassem R."/>
            <person name="Cruz L.M."/>
            <person name="Ayub R.A."/>
            <person name="Colauto N.B."/>
            <person name="Fernandez M.A."/>
            <person name="Fungaro M.H.P."/>
            <person name="Grisard E.C."/>
            <person name="Hungria M."/>
            <person name="Madeira H.M.F."/>
            <person name="Nodari R.O."/>
            <person name="Osaku C.A."/>
            <person name="Petzl-Erler M.L."/>
            <person name="Terenzi H."/>
            <person name="Vieira L.G.E."/>
            <person name="Almeida M.I.M."/>
            <person name="Alves L.R."/>
            <person name="Arantes O.M.N."/>
            <person name="Balsanelli E."/>
            <person name="Barcellos F.G."/>
            <person name="Baura V.A."/>
            <person name="Binde D.R."/>
            <person name="Campo R.J."/>
            <person name="Chubatsu L.S."/>
            <person name="Chueire L.M.O."/>
            <person name="Ciferri R.R."/>
            <person name="Correa L.C."/>
            <person name="da Conceicao Silva J.L."/>
            <person name="Dabul A.N.G."/>
            <person name="Dambros B.P."/>
            <person name="Faoro H."/>
            <person name="Favetti A."/>
            <person name="Friedermann G."/>
            <person name="Furlaneto M.C."/>
            <person name="Gasques L.S."/>
            <person name="Gimenes C.C.T."/>
            <person name="Gioppo N.M.R."/>
            <person name="Glienke-Blanco C."/>
            <person name="Godoy L.P."/>
            <person name="Guerra M.P."/>
            <person name="Karp S."/>
            <person name="Kava-Cordeiro V."/>
            <person name="Margarido V.P."/>
            <person name="Mathioni S.M."/>
            <person name="Menck-Soares M.A."/>
            <person name="Murace N.K."/>
            <person name="Nicolas M.F."/>
            <person name="Oliveira C.E.C."/>
            <person name="Pagnan N.A.B."/>
            <person name="Pamphile J.A."/>
            <person name="Patussi E.V."/>
            <person name="Pereira L.F.P."/>
            <person name="Pereira-Ferrari L."/>
            <person name="Pinto F.G.S."/>
            <person name="Precoma C."/>
            <person name="Prioli A.J."/>
            <person name="Prioli S.M.A.P."/>
            <person name="Raittz R.T."/>
            <person name="Ramos H.J.O."/>
            <person name="Ribeiro E.M.S.F."/>
            <person name="Rigo L.U."/>
            <person name="Rocha C.L.M.S.C."/>
            <person name="Rocha S.N."/>
            <person name="Santos K."/>
            <person name="Satori D."/>
            <person name="Silva A.G."/>
            <person name="Simao R.C.G."/>
            <person name="Soares M.A.M."/>
            <person name="Souza E.M."/>
            <person name="Steffens M.B.R."/>
            <person name="Steindel M."/>
            <person name="Tadra-Sfeir M.Z."/>
            <person name="Takahashi E.K."/>
            <person name="Torres R.A."/>
            <person name="Valle J.S."/>
            <person name="Vernal J.I."/>
            <person name="Vilas-Boas L.A."/>
            <person name="Watanabe M.A.E."/>
            <person name="Weiss V.A."/>
            <person name="Yates M.A."/>
            <person name="Souza E.M."/>
        </authorList>
    </citation>
    <scope>NUCLEOTIDE SEQUENCE [LARGE SCALE GENOMIC DNA]</scope>
    <source>
        <strain evidence="1 2">SmR1</strain>
    </source>
</reference>
<dbReference type="Proteomes" id="UP000000329">
    <property type="component" value="Chromosome"/>
</dbReference>
<accession>D8IW87</accession>
<proteinExistence type="predicted"/>
<protein>
    <submittedName>
        <fullName evidence="1">Uncharacterized protein</fullName>
    </submittedName>
</protein>
<sequence>MEMRSTRIASAATLMEIGISALFVSDPCIIRPLRTCRHRQHARLRDTPPSSRLWRSLAALRCLPCRQANRPAASLR</sequence>
<dbReference type="AlphaFoldDB" id="D8IW87"/>
<dbReference type="STRING" id="757424.Hsero_0359"/>
<evidence type="ECO:0000313" key="2">
    <source>
        <dbReference type="Proteomes" id="UP000000329"/>
    </source>
</evidence>
<dbReference type="EMBL" id="CP002039">
    <property type="protein sequence ID" value="ADJ61885.1"/>
    <property type="molecule type" value="Genomic_DNA"/>
</dbReference>
<gene>
    <name evidence="1" type="ordered locus">Hsero_0359</name>
</gene>